<reference evidence="4 5" key="1">
    <citation type="submission" date="2018-12" db="EMBL/GenBank/DDBJ databases">
        <title>Dyella dinghuensis sp. nov. DHOA06 and Dyella choica sp. nov. 4M-K27, isolated from forest soil.</title>
        <authorList>
            <person name="Qiu L.-H."/>
            <person name="Gao Z.-H."/>
        </authorList>
    </citation>
    <scope>NUCLEOTIDE SEQUENCE [LARGE SCALE GENOMIC DNA]</scope>
    <source>
        <strain evidence="4 5">4M-K27</strain>
    </source>
</reference>
<keyword evidence="2" id="KW-0812">Transmembrane</keyword>
<proteinExistence type="predicted"/>
<dbReference type="OrthoDB" id="5701987at2"/>
<sequence>MRWMLVVTLALLATACSKKQEAKPLPVAGESAKAGAKLAYEHHLRIELQEGQLAPRMAALREACESARFGACNVLNIEQSEHNGSLTVRVVPAGVEPLTGMASQDGKLASRQTRAEDLADAVNDNERKLKQLEIYSAQVEQLAQRKDISTSDLIALSHERAQIQVDRENFQNVAAQQQRRIDTNLLQMDFTDETRGHHLGVSLSDSIDQLYEGIRDALEMLAYGLPFLLLAFPLALVWWWFWRRVTRKSRQRNAV</sequence>
<feature type="coiled-coil region" evidence="1">
    <location>
        <begin position="115"/>
        <end position="145"/>
    </location>
</feature>
<dbReference type="AlphaFoldDB" id="A0A3S0RXJ8"/>
<feature type="domain" description="DUF4349" evidence="3">
    <location>
        <begin position="37"/>
        <end position="239"/>
    </location>
</feature>
<keyword evidence="2" id="KW-0472">Membrane</keyword>
<protein>
    <submittedName>
        <fullName evidence="4">DUF4349 domain-containing protein</fullName>
    </submittedName>
</protein>
<accession>A0A3S0RXJ8</accession>
<dbReference type="Pfam" id="PF14257">
    <property type="entry name" value="DUF4349"/>
    <property type="match status" value="1"/>
</dbReference>
<evidence type="ECO:0000313" key="5">
    <source>
        <dbReference type="Proteomes" id="UP000274358"/>
    </source>
</evidence>
<feature type="transmembrane region" description="Helical" evidence="2">
    <location>
        <begin position="220"/>
        <end position="242"/>
    </location>
</feature>
<name>A0A3S0RXJ8_9GAMM</name>
<keyword evidence="5" id="KW-1185">Reference proteome</keyword>
<comment type="caution">
    <text evidence="4">The sequence shown here is derived from an EMBL/GenBank/DDBJ whole genome shotgun (WGS) entry which is preliminary data.</text>
</comment>
<organism evidence="4 5">
    <name type="scientific">Dyella choica</name>
    <dbReference type="NCBI Taxonomy" id="1927959"/>
    <lineage>
        <taxon>Bacteria</taxon>
        <taxon>Pseudomonadati</taxon>
        <taxon>Pseudomonadota</taxon>
        <taxon>Gammaproteobacteria</taxon>
        <taxon>Lysobacterales</taxon>
        <taxon>Rhodanobacteraceae</taxon>
        <taxon>Dyella</taxon>
    </lineage>
</organism>
<dbReference type="InterPro" id="IPR025645">
    <property type="entry name" value="DUF4349"/>
</dbReference>
<evidence type="ECO:0000259" key="3">
    <source>
        <dbReference type="Pfam" id="PF14257"/>
    </source>
</evidence>
<gene>
    <name evidence="4" type="ORF">EKH80_19915</name>
</gene>
<evidence type="ECO:0000256" key="2">
    <source>
        <dbReference type="SAM" id="Phobius"/>
    </source>
</evidence>
<keyword evidence="1" id="KW-0175">Coiled coil</keyword>
<evidence type="ECO:0000313" key="4">
    <source>
        <dbReference type="EMBL" id="RUL70925.1"/>
    </source>
</evidence>
<dbReference type="Proteomes" id="UP000274358">
    <property type="component" value="Unassembled WGS sequence"/>
</dbReference>
<dbReference type="PROSITE" id="PS51257">
    <property type="entry name" value="PROKAR_LIPOPROTEIN"/>
    <property type="match status" value="1"/>
</dbReference>
<evidence type="ECO:0000256" key="1">
    <source>
        <dbReference type="SAM" id="Coils"/>
    </source>
</evidence>
<dbReference type="EMBL" id="RYYV01000021">
    <property type="protein sequence ID" value="RUL70925.1"/>
    <property type="molecule type" value="Genomic_DNA"/>
</dbReference>
<keyword evidence="2" id="KW-1133">Transmembrane helix</keyword>